<evidence type="ECO:0000256" key="2">
    <source>
        <dbReference type="SAM" id="Phobius"/>
    </source>
</evidence>
<evidence type="ECO:0000313" key="3">
    <source>
        <dbReference type="EMBL" id="KAJ4390969.1"/>
    </source>
</evidence>
<dbReference type="AlphaFoldDB" id="A0A9W8YRQ7"/>
<proteinExistence type="predicted"/>
<keyword evidence="2" id="KW-0812">Transmembrane</keyword>
<feature type="transmembrane region" description="Helical" evidence="2">
    <location>
        <begin position="37"/>
        <end position="64"/>
    </location>
</feature>
<evidence type="ECO:0000313" key="4">
    <source>
        <dbReference type="Proteomes" id="UP001140453"/>
    </source>
</evidence>
<keyword evidence="4" id="KW-1185">Reference proteome</keyword>
<evidence type="ECO:0000256" key="1">
    <source>
        <dbReference type="SAM" id="MobiDB-lite"/>
    </source>
</evidence>
<feature type="transmembrane region" description="Helical" evidence="2">
    <location>
        <begin position="608"/>
        <end position="634"/>
    </location>
</feature>
<protein>
    <submittedName>
        <fullName evidence="3">Uncharacterized protein</fullName>
    </submittedName>
</protein>
<feature type="transmembrane region" description="Helical" evidence="2">
    <location>
        <begin position="128"/>
        <end position="146"/>
    </location>
</feature>
<feature type="region of interest" description="Disordered" evidence="1">
    <location>
        <begin position="1"/>
        <end position="31"/>
    </location>
</feature>
<organism evidence="3 4">
    <name type="scientific">Gnomoniopsis smithogilvyi</name>
    <dbReference type="NCBI Taxonomy" id="1191159"/>
    <lineage>
        <taxon>Eukaryota</taxon>
        <taxon>Fungi</taxon>
        <taxon>Dikarya</taxon>
        <taxon>Ascomycota</taxon>
        <taxon>Pezizomycotina</taxon>
        <taxon>Sordariomycetes</taxon>
        <taxon>Sordariomycetidae</taxon>
        <taxon>Diaporthales</taxon>
        <taxon>Gnomoniaceae</taxon>
        <taxon>Gnomoniopsis</taxon>
    </lineage>
</organism>
<comment type="caution">
    <text evidence="3">The sequence shown here is derived from an EMBL/GenBank/DDBJ whole genome shotgun (WGS) entry which is preliminary data.</text>
</comment>
<dbReference type="OrthoDB" id="3344043at2759"/>
<feature type="transmembrane region" description="Helical" evidence="2">
    <location>
        <begin position="166"/>
        <end position="185"/>
    </location>
</feature>
<sequence>MTQDIKPAAKEPNTLITETPENSESSSESSQRDLPNAIWTIVCGVALPSIPILIVTTFLLYVIFRNRVIPNQNHGWPQFRLPPNAIAEQKKGFLEYIQYIRENGGAPAYYVNYNPSTITTIASWTSRVIPYLSSSIMAMVAFFAASHIVRKSQNGEFDQLPDSNQMMILIGLLGGSGMGPMKDALAHSWRMKRVLSAPLPAAFTALFCITFVGLLIPVFDTWFGVSVQPAAITQLTNTSTSAWHSFGREFATQNALSPNCTQTNPGLPALDPGNLRASWWWPCNLYLPLHEFFLVGSGAAQDILQGSYSNNILLNYTGPPETGGSGASAKNTTIYLMGDPHSSAAVDFQADTMGISTSCQIMTADCNVYLTDLGLNFACPKGFAGNFYEPIPDDYDPQTNSYTIGGPNTGIGFATDAMLSNYSRTVNFSDGHATDGMPAGSEGSIIGLLTQNPVFFGTWATGYLDVFDAESPLLKPVSGMNDPQLFPDGSSDASWLLNCSATIYDITYTFVNGSLHNLRVQEAPPDWGAFFTAPLAWAQYLPEVKTAMGDAANKAVYLAQNSSDVADIWADEFSKMALAFSIGLFGPRLNDAEQLRDNYVLVTRVPMIPLYCLLFLKFLYVVVVIILALGVYCFTHPAETEVIRELLSVKGLAMAHFSDPGRCRAEVVGQLQSQLGSFSSEATIVTESAMSSMPQQEHAGEQTKMLKVGCVRTSEGRWTFALIAQEVWQSVKPIVNVVVMQEAKANKLGVFGDAYVAWKN</sequence>
<dbReference type="Proteomes" id="UP001140453">
    <property type="component" value="Unassembled WGS sequence"/>
</dbReference>
<keyword evidence="2" id="KW-1133">Transmembrane helix</keyword>
<accession>A0A9W8YRQ7</accession>
<reference evidence="3" key="1">
    <citation type="submission" date="2022-10" db="EMBL/GenBank/DDBJ databases">
        <title>Tapping the CABI collections for fungal endophytes: first genome assemblies for Collariella, Neodidymelliopsis, Ascochyta clinopodiicola, Didymella pomorum, Didymosphaeria variabile, Neocosmospora piperis and Neocucurbitaria cava.</title>
        <authorList>
            <person name="Hill R."/>
        </authorList>
    </citation>
    <scope>NUCLEOTIDE SEQUENCE</scope>
    <source>
        <strain evidence="3">IMI 355082</strain>
    </source>
</reference>
<gene>
    <name evidence="3" type="ORF">N0V93_004568</name>
</gene>
<keyword evidence="2" id="KW-0472">Membrane</keyword>
<name>A0A9W8YRQ7_9PEZI</name>
<dbReference type="EMBL" id="JAPEVB010000003">
    <property type="protein sequence ID" value="KAJ4390969.1"/>
    <property type="molecule type" value="Genomic_DNA"/>
</dbReference>
<feature type="transmembrane region" description="Helical" evidence="2">
    <location>
        <begin position="197"/>
        <end position="219"/>
    </location>
</feature>